<name>A0A3P1SRZ6_9GAMM</name>
<dbReference type="Proteomes" id="UP000267535">
    <property type="component" value="Unassembled WGS sequence"/>
</dbReference>
<organism evidence="2 3">
    <name type="scientific">Amphritea balenae</name>
    <dbReference type="NCBI Taxonomy" id="452629"/>
    <lineage>
        <taxon>Bacteria</taxon>
        <taxon>Pseudomonadati</taxon>
        <taxon>Pseudomonadota</taxon>
        <taxon>Gammaproteobacteria</taxon>
        <taxon>Oceanospirillales</taxon>
        <taxon>Oceanospirillaceae</taxon>
        <taxon>Amphritea</taxon>
    </lineage>
</organism>
<evidence type="ECO:0000313" key="2">
    <source>
        <dbReference type="EMBL" id="RRC99953.1"/>
    </source>
</evidence>
<dbReference type="OrthoDB" id="117888at2"/>
<reference evidence="2 3" key="1">
    <citation type="submission" date="2018-11" db="EMBL/GenBank/DDBJ databases">
        <title>The draft genome sequence of Amphritea balenae JAMM 1525T.</title>
        <authorList>
            <person name="Fang Z."/>
            <person name="Zhang Y."/>
            <person name="Han X."/>
        </authorList>
    </citation>
    <scope>NUCLEOTIDE SEQUENCE [LARGE SCALE GENOMIC DNA]</scope>
    <source>
        <strain evidence="2 3">JAMM 1525</strain>
    </source>
</reference>
<evidence type="ECO:0000259" key="1">
    <source>
        <dbReference type="Pfam" id="PF09722"/>
    </source>
</evidence>
<evidence type="ECO:0000313" key="3">
    <source>
        <dbReference type="Proteomes" id="UP000267535"/>
    </source>
</evidence>
<proteinExistence type="predicted"/>
<sequence length="133" mass="15086">MGAFFWLLLSTRSFFYRGDAMSSGLSTALNILTNWHCTPLQAMSILQIEVDQPFPEDLSNAQRERVCYVHNIHNDLSSVFDDSEEIYGYMTQPNDNPHFAGRTPLELISSGDLTALERVCWHIDSLRPCESVA</sequence>
<accession>A0A3P1SRZ6</accession>
<gene>
    <name evidence="2" type="ORF">EHS89_06975</name>
</gene>
<feature type="domain" description="Antitoxin Xre/MbcA/ParS-like toxin-binding" evidence="1">
    <location>
        <begin position="78"/>
        <end position="127"/>
    </location>
</feature>
<dbReference type="Pfam" id="PF09722">
    <property type="entry name" value="Xre_MbcA_ParS_C"/>
    <property type="match status" value="1"/>
</dbReference>
<comment type="caution">
    <text evidence="2">The sequence shown here is derived from an EMBL/GenBank/DDBJ whole genome shotgun (WGS) entry which is preliminary data.</text>
</comment>
<dbReference type="EMBL" id="RQXV01000003">
    <property type="protein sequence ID" value="RRC99953.1"/>
    <property type="molecule type" value="Genomic_DNA"/>
</dbReference>
<dbReference type="AlphaFoldDB" id="A0A3P1SRZ6"/>
<keyword evidence="3" id="KW-1185">Reference proteome</keyword>
<protein>
    <submittedName>
        <fullName evidence="2">DUF2384 domain-containing protein</fullName>
    </submittedName>
</protein>
<dbReference type="InterPro" id="IPR024467">
    <property type="entry name" value="Xre/MbcA/ParS-like_toxin-bd"/>
</dbReference>